<comment type="caution">
    <text evidence="1">The sequence shown here is derived from an EMBL/GenBank/DDBJ whole genome shotgun (WGS) entry which is preliminary data.</text>
</comment>
<dbReference type="Proteomes" id="UP000290932">
    <property type="component" value="Unassembled WGS sequence"/>
</dbReference>
<keyword evidence="2" id="KW-1185">Reference proteome</keyword>
<proteinExistence type="predicted"/>
<evidence type="ECO:0000313" key="2">
    <source>
        <dbReference type="Proteomes" id="UP000290932"/>
    </source>
</evidence>
<sequence length="87" mass="9983">MRDLSFSSLKDVFSEKERCFEFETVLIEPESATTAIYRATITAESRFREYTGGKSDTLRIFPCTTGMDDMIRAYLKLEGDIKEGLRP</sequence>
<reference evidence="1 2" key="1">
    <citation type="journal article" date="2015" name="Int. J. Syst. Evol. Microbiol.">
        <title>Methanoculleus taiwanensis sp. nov., a methanogen isolated from deep marine sediment at the deformation front area near Taiwan.</title>
        <authorList>
            <person name="Weng C.Y."/>
            <person name="Chen S.C."/>
            <person name="Lai M.C."/>
            <person name="Wu S.Y."/>
            <person name="Lin S."/>
            <person name="Yang T.F."/>
            <person name="Chen P.C."/>
        </authorList>
    </citation>
    <scope>NUCLEOTIDE SEQUENCE [LARGE SCALE GENOMIC DNA]</scope>
    <source>
        <strain evidence="1 2">CYW4</strain>
    </source>
</reference>
<evidence type="ECO:0000313" key="1">
    <source>
        <dbReference type="EMBL" id="RXE56265.1"/>
    </source>
</evidence>
<organism evidence="1 2">
    <name type="scientific">Methanoculleus taiwanensis</name>
    <dbReference type="NCBI Taxonomy" id="1550565"/>
    <lineage>
        <taxon>Archaea</taxon>
        <taxon>Methanobacteriati</taxon>
        <taxon>Methanobacteriota</taxon>
        <taxon>Stenosarchaea group</taxon>
        <taxon>Methanomicrobia</taxon>
        <taxon>Methanomicrobiales</taxon>
        <taxon>Methanomicrobiaceae</taxon>
        <taxon>Methanoculleus</taxon>
    </lineage>
</organism>
<dbReference type="AlphaFoldDB" id="A0A498H1P1"/>
<dbReference type="EMBL" id="LHQS01000002">
    <property type="protein sequence ID" value="RXE56265.1"/>
    <property type="molecule type" value="Genomic_DNA"/>
</dbReference>
<dbReference type="RefSeq" id="WP_128694024.1">
    <property type="nucleotide sequence ID" value="NZ_LHQS01000002.1"/>
</dbReference>
<name>A0A498H1P1_9EURY</name>
<accession>A0A498H1P1</accession>
<gene>
    <name evidence="1" type="ORF">ABH15_09015</name>
</gene>
<protein>
    <submittedName>
        <fullName evidence="1">Uncharacterized protein</fullName>
    </submittedName>
</protein>